<evidence type="ECO:0000313" key="6">
    <source>
        <dbReference type="Proteomes" id="UP000032049"/>
    </source>
</evidence>
<dbReference type="InterPro" id="IPR052158">
    <property type="entry name" value="INH-QAR"/>
</dbReference>
<dbReference type="SUPFAM" id="SSF46689">
    <property type="entry name" value="Homeodomain-like"/>
    <property type="match status" value="1"/>
</dbReference>
<dbReference type="GO" id="GO:0003700">
    <property type="term" value="F:DNA-binding transcription factor activity"/>
    <property type="evidence" value="ECO:0007669"/>
    <property type="project" value="InterPro"/>
</dbReference>
<dbReference type="PROSITE" id="PS01124">
    <property type="entry name" value="HTH_ARAC_FAMILY_2"/>
    <property type="match status" value="1"/>
</dbReference>
<dbReference type="Proteomes" id="UP000032049">
    <property type="component" value="Unassembled WGS sequence"/>
</dbReference>
<dbReference type="AlphaFoldDB" id="A0A0D0FAF6"/>
<protein>
    <submittedName>
        <fullName evidence="5">AraC family transcriptional regulator</fullName>
    </submittedName>
</protein>
<dbReference type="SUPFAM" id="SSF52317">
    <property type="entry name" value="Class I glutamine amidotransferase-like"/>
    <property type="match status" value="1"/>
</dbReference>
<dbReference type="PROSITE" id="PS00041">
    <property type="entry name" value="HTH_ARAC_FAMILY_1"/>
    <property type="match status" value="1"/>
</dbReference>
<evidence type="ECO:0000313" key="5">
    <source>
        <dbReference type="EMBL" id="KIO78783.1"/>
    </source>
</evidence>
<dbReference type="RefSeq" id="WP_041877666.1">
    <property type="nucleotide sequence ID" value="NZ_CP157278.1"/>
</dbReference>
<comment type="caution">
    <text evidence="5">The sequence shown here is derived from an EMBL/GenBank/DDBJ whole genome shotgun (WGS) entry which is preliminary data.</text>
</comment>
<gene>
    <name evidence="5" type="ORF">TH53_01455</name>
</gene>
<dbReference type="PRINTS" id="PR00032">
    <property type="entry name" value="HTHARAC"/>
</dbReference>
<keyword evidence="2" id="KW-0238">DNA-binding</keyword>
<dbReference type="Pfam" id="PF12833">
    <property type="entry name" value="HTH_18"/>
    <property type="match status" value="1"/>
</dbReference>
<keyword evidence="6" id="KW-1185">Reference proteome</keyword>
<dbReference type="SMART" id="SM00342">
    <property type="entry name" value="HTH_ARAC"/>
    <property type="match status" value="1"/>
</dbReference>
<sequence>MIKLGLLLTNQYRLLSVAAILDVFETVNKLYLQDGHPAAFQIDLFCSDNHLLSKPGTYFYGYQPLSIQSPSKQDLILIPSFINEDIKHAIAENYAAVGWLNQQYQEGAELASFCTGAFLLGATGLLNGKIATTHVDACTEFAIAFPEVSLQADKTVTQDGRLYTSGGATSSFHLMLHLLQIHCGNLIAIKIAKLFAIDMDRHTQSYFNTFQISRKHNDDLVAMAQQKIETAYHNTGTIEEMIKDIPASRRNIVRRFKQVTGITLIEYLQQTRIEAAKKLLEQTVEQMTEVIYKSGYNDPKAFRKVFRKTVGMTPSEYRDKFYLGTRA</sequence>
<reference evidence="5 6" key="1">
    <citation type="submission" date="2015-01" db="EMBL/GenBank/DDBJ databases">
        <title>Draft genome sequence of Pedobacter sp. NL19 isolated from sludge of an effluent treatment pond in an abandoned uranium mine.</title>
        <authorList>
            <person name="Santos T."/>
            <person name="Caetano T."/>
            <person name="Covas C."/>
            <person name="Cruz A."/>
            <person name="Mendo S."/>
        </authorList>
    </citation>
    <scope>NUCLEOTIDE SEQUENCE [LARGE SCALE GENOMIC DNA]</scope>
    <source>
        <strain evidence="5 6">NL19</strain>
    </source>
</reference>
<dbReference type="InterPro" id="IPR029062">
    <property type="entry name" value="Class_I_gatase-like"/>
</dbReference>
<evidence type="ECO:0000256" key="2">
    <source>
        <dbReference type="ARBA" id="ARBA00023125"/>
    </source>
</evidence>
<dbReference type="InterPro" id="IPR020449">
    <property type="entry name" value="Tscrpt_reg_AraC-type_HTH"/>
</dbReference>
<evidence type="ECO:0000256" key="1">
    <source>
        <dbReference type="ARBA" id="ARBA00023015"/>
    </source>
</evidence>
<dbReference type="Pfam" id="PF01965">
    <property type="entry name" value="DJ-1_PfpI"/>
    <property type="match status" value="1"/>
</dbReference>
<dbReference type="OrthoDB" id="9803764at2"/>
<dbReference type="STRING" id="1503925.TH53_01455"/>
<dbReference type="InterPro" id="IPR018060">
    <property type="entry name" value="HTH_AraC"/>
</dbReference>
<dbReference type="GO" id="GO:0043565">
    <property type="term" value="F:sequence-specific DNA binding"/>
    <property type="evidence" value="ECO:0007669"/>
    <property type="project" value="InterPro"/>
</dbReference>
<dbReference type="PANTHER" id="PTHR43130">
    <property type="entry name" value="ARAC-FAMILY TRANSCRIPTIONAL REGULATOR"/>
    <property type="match status" value="1"/>
</dbReference>
<dbReference type="InterPro" id="IPR002818">
    <property type="entry name" value="DJ-1/PfpI"/>
</dbReference>
<proteinExistence type="predicted"/>
<keyword evidence="3" id="KW-0804">Transcription</keyword>
<keyword evidence="1" id="KW-0805">Transcription regulation</keyword>
<evidence type="ECO:0000256" key="3">
    <source>
        <dbReference type="ARBA" id="ARBA00023163"/>
    </source>
</evidence>
<dbReference type="InterPro" id="IPR009057">
    <property type="entry name" value="Homeodomain-like_sf"/>
</dbReference>
<dbReference type="EMBL" id="JXRA01000006">
    <property type="protein sequence ID" value="KIO78783.1"/>
    <property type="molecule type" value="Genomic_DNA"/>
</dbReference>
<dbReference type="Gene3D" id="3.40.50.880">
    <property type="match status" value="1"/>
</dbReference>
<accession>A0A0D0FAF6</accession>
<organism evidence="5 6">
    <name type="scientific">Pedobacter lusitanus</name>
    <dbReference type="NCBI Taxonomy" id="1503925"/>
    <lineage>
        <taxon>Bacteria</taxon>
        <taxon>Pseudomonadati</taxon>
        <taxon>Bacteroidota</taxon>
        <taxon>Sphingobacteriia</taxon>
        <taxon>Sphingobacteriales</taxon>
        <taxon>Sphingobacteriaceae</taxon>
        <taxon>Pedobacter</taxon>
    </lineage>
</organism>
<dbReference type="InterPro" id="IPR018062">
    <property type="entry name" value="HTH_AraC-typ_CS"/>
</dbReference>
<dbReference type="PANTHER" id="PTHR43130:SF3">
    <property type="entry name" value="HTH-TYPE TRANSCRIPTIONAL REGULATOR RV1931C"/>
    <property type="match status" value="1"/>
</dbReference>
<name>A0A0D0FAF6_9SPHI</name>
<feature type="domain" description="HTH araC/xylS-type" evidence="4">
    <location>
        <begin position="218"/>
        <end position="320"/>
    </location>
</feature>
<dbReference type="Gene3D" id="1.10.10.60">
    <property type="entry name" value="Homeodomain-like"/>
    <property type="match status" value="2"/>
</dbReference>
<evidence type="ECO:0000259" key="4">
    <source>
        <dbReference type="PROSITE" id="PS01124"/>
    </source>
</evidence>